<dbReference type="Gene3D" id="1.10.287.1100">
    <property type="entry name" value="Sporulation inhibitor A"/>
    <property type="match status" value="1"/>
</dbReference>
<evidence type="ECO:0000313" key="1">
    <source>
        <dbReference type="EMBL" id="MCV9888733.1"/>
    </source>
</evidence>
<reference evidence="1 2" key="1">
    <citation type="submission" date="2022-10" db="EMBL/GenBank/DDBJ databases">
        <title>Draft genome assembly of moderately radiation resistant bacterium Metabacillus halosaccharovorans.</title>
        <authorList>
            <person name="Pal S."/>
            <person name="Gopinathan A."/>
        </authorList>
    </citation>
    <scope>NUCLEOTIDE SEQUENCE [LARGE SCALE GENOMIC DNA]</scope>
    <source>
        <strain evidence="1 2">VITHBRA001</strain>
    </source>
</reference>
<dbReference type="EMBL" id="JAOYEY010000051">
    <property type="protein sequence ID" value="MCV9888733.1"/>
    <property type="molecule type" value="Genomic_DNA"/>
</dbReference>
<keyword evidence="1" id="KW-0649">Protein kinase inhibitor</keyword>
<dbReference type="Pfam" id="PF08970">
    <property type="entry name" value="Sda"/>
    <property type="match status" value="1"/>
</dbReference>
<dbReference type="GO" id="GO:0004860">
    <property type="term" value="F:protein kinase inhibitor activity"/>
    <property type="evidence" value="ECO:0007669"/>
    <property type="project" value="UniProtKB-KW"/>
</dbReference>
<evidence type="ECO:0000313" key="2">
    <source>
        <dbReference type="Proteomes" id="UP001526147"/>
    </source>
</evidence>
<name>A0ABT3DNU7_9BACI</name>
<gene>
    <name evidence="1" type="ORF">OIH86_24055</name>
</gene>
<keyword evidence="2" id="KW-1185">Reference proteome</keyword>
<comment type="caution">
    <text evidence="1">The sequence shown here is derived from an EMBL/GenBank/DDBJ whole genome shotgun (WGS) entry which is preliminary data.</text>
</comment>
<sequence>MLNKLSDDILISSYVKANLLDLDQYFIFLIEQELSKRDLLSKDEHNIQLLKLVR</sequence>
<accession>A0ABT3DNU7</accession>
<dbReference type="InterPro" id="IPR015064">
    <property type="entry name" value="Sda"/>
</dbReference>
<dbReference type="InterPro" id="IPR036916">
    <property type="entry name" value="Sda_sf"/>
</dbReference>
<dbReference type="RefSeq" id="WP_139367424.1">
    <property type="nucleotide sequence ID" value="NZ_CP162630.1"/>
</dbReference>
<dbReference type="Proteomes" id="UP001526147">
    <property type="component" value="Unassembled WGS sequence"/>
</dbReference>
<protein>
    <submittedName>
        <fullName evidence="1">Sporulation histidine kinase inhibitor Sda</fullName>
    </submittedName>
</protein>
<dbReference type="SUPFAM" id="SSF100985">
    <property type="entry name" value="Sporulation inhibitor Sda"/>
    <property type="match status" value="1"/>
</dbReference>
<proteinExistence type="predicted"/>
<organism evidence="1 2">
    <name type="scientific">Metabacillus halosaccharovorans</name>
    <dbReference type="NCBI Taxonomy" id="930124"/>
    <lineage>
        <taxon>Bacteria</taxon>
        <taxon>Bacillati</taxon>
        <taxon>Bacillota</taxon>
        <taxon>Bacilli</taxon>
        <taxon>Bacillales</taxon>
        <taxon>Bacillaceae</taxon>
        <taxon>Metabacillus</taxon>
    </lineage>
</organism>